<sequence>MKRSKVPINWDDLEVAVERNAPHTESFLDLSSGQVLTIVANEPETPVKRKQVADHIANYVRIEPASSREQYRWMERFVASVADDALRERLIISIDGKGAFRRFKDVLLAYPAERERWFSYRADLLHWHVHNWLENNQIEPDSPAPWGLPGPPPELPQVTSTPIVHGTEPPGEALRRQARELIDGIPAIDLPGAIAFLEFLRERGVRALAQEISQYEESLRAETEPGDELSDSGDAPSSSSAHSAAG</sequence>
<evidence type="ECO:0000313" key="3">
    <source>
        <dbReference type="Proteomes" id="UP000001880"/>
    </source>
</evidence>
<evidence type="ECO:0000313" key="2">
    <source>
        <dbReference type="EMBL" id="ACY17918.1"/>
    </source>
</evidence>
<dbReference type="eggNOG" id="COG1708">
    <property type="taxonomic scope" value="Bacteria"/>
</dbReference>
<name>D0LYQ2_HALO1</name>
<dbReference type="InterPro" id="IPR005361">
    <property type="entry name" value="UPF0158"/>
</dbReference>
<dbReference type="Pfam" id="PF03682">
    <property type="entry name" value="UPF0158"/>
    <property type="match status" value="1"/>
</dbReference>
<feature type="region of interest" description="Disordered" evidence="1">
    <location>
        <begin position="215"/>
        <end position="246"/>
    </location>
</feature>
<dbReference type="Proteomes" id="UP000001880">
    <property type="component" value="Chromosome"/>
</dbReference>
<dbReference type="RefSeq" id="WP_012830510.1">
    <property type="nucleotide sequence ID" value="NC_013440.1"/>
</dbReference>
<protein>
    <submittedName>
        <fullName evidence="2">Uncharacterized protein</fullName>
    </submittedName>
</protein>
<proteinExistence type="predicted"/>
<dbReference type="HOGENOM" id="CLU_1041715_0_0_7"/>
<feature type="compositionally biased region" description="Low complexity" evidence="1">
    <location>
        <begin position="232"/>
        <end position="246"/>
    </location>
</feature>
<dbReference type="STRING" id="502025.Hoch_5435"/>
<reference evidence="2 3" key="1">
    <citation type="journal article" date="2010" name="Stand. Genomic Sci.">
        <title>Complete genome sequence of Haliangium ochraceum type strain (SMP-2).</title>
        <authorList>
            <consortium name="US DOE Joint Genome Institute (JGI-PGF)"/>
            <person name="Ivanova N."/>
            <person name="Daum C."/>
            <person name="Lang E."/>
            <person name="Abt B."/>
            <person name="Kopitz M."/>
            <person name="Saunders E."/>
            <person name="Lapidus A."/>
            <person name="Lucas S."/>
            <person name="Glavina Del Rio T."/>
            <person name="Nolan M."/>
            <person name="Tice H."/>
            <person name="Copeland A."/>
            <person name="Cheng J.F."/>
            <person name="Chen F."/>
            <person name="Bruce D."/>
            <person name="Goodwin L."/>
            <person name="Pitluck S."/>
            <person name="Mavromatis K."/>
            <person name="Pati A."/>
            <person name="Mikhailova N."/>
            <person name="Chen A."/>
            <person name="Palaniappan K."/>
            <person name="Land M."/>
            <person name="Hauser L."/>
            <person name="Chang Y.J."/>
            <person name="Jeffries C.D."/>
            <person name="Detter J.C."/>
            <person name="Brettin T."/>
            <person name="Rohde M."/>
            <person name="Goker M."/>
            <person name="Bristow J."/>
            <person name="Markowitz V."/>
            <person name="Eisen J.A."/>
            <person name="Hugenholtz P."/>
            <person name="Kyrpides N.C."/>
            <person name="Klenk H.P."/>
        </authorList>
    </citation>
    <scope>NUCLEOTIDE SEQUENCE [LARGE SCALE GENOMIC DNA]</scope>
    <source>
        <strain evidence="3">DSM 14365 / CIP 107738 / JCM 11303 / AJ 13395 / SMP-2</strain>
    </source>
</reference>
<organism evidence="2 3">
    <name type="scientific">Haliangium ochraceum (strain DSM 14365 / JCM 11303 / SMP-2)</name>
    <dbReference type="NCBI Taxonomy" id="502025"/>
    <lineage>
        <taxon>Bacteria</taxon>
        <taxon>Pseudomonadati</taxon>
        <taxon>Myxococcota</taxon>
        <taxon>Polyangia</taxon>
        <taxon>Haliangiales</taxon>
        <taxon>Kofleriaceae</taxon>
        <taxon>Haliangium</taxon>
    </lineage>
</organism>
<dbReference type="AlphaFoldDB" id="D0LYQ2"/>
<dbReference type="EMBL" id="CP001804">
    <property type="protein sequence ID" value="ACY17918.1"/>
    <property type="molecule type" value="Genomic_DNA"/>
</dbReference>
<keyword evidence="3" id="KW-1185">Reference proteome</keyword>
<gene>
    <name evidence="2" type="ordered locus">Hoch_5435</name>
</gene>
<dbReference type="KEGG" id="hoh:Hoch_5435"/>
<dbReference type="OrthoDB" id="9816539at2"/>
<evidence type="ECO:0000256" key="1">
    <source>
        <dbReference type="SAM" id="MobiDB-lite"/>
    </source>
</evidence>
<accession>D0LYQ2</accession>